<dbReference type="PROSITE" id="PS50005">
    <property type="entry name" value="TPR"/>
    <property type="match status" value="4"/>
</dbReference>
<proteinExistence type="inferred from homology"/>
<sequence length="951" mass="106566">MPYGLEIVFEGDDPVVDIVAVHGLNGHREQTWVASNGTHWLRDLLPVDIPNARILCWGYDANTHSSSGISQQTIYKHGRSLVTDLRQKRELTGTMQRPIIFIAHSLGGIIVKSALIHSDTSRRGALLEHRSIRLSTFGIMFMGTPHQGGNGVQVGKLLVNIASLFMAANNHILRDLERDSEWLQQQLGQYAPISGDFVTKFAYEDYPTRTALGHSIMVVPYASAVVPGQADAEPIVIHADHINMVKFLSKGDPGYSAVSGEMQIMMRTAIERVQSNLHNTFSLPLDLSEVTIVEHFVARTEELESLHAILEKPAGRRRTAVVHGLGGMGKTQLAVEYLRHHQSDYSATIWLNARDETSLQQSFVQVAERLLQLYPQPTYIKVALGSLKPREITDAVKRWFDEPQNDRWLLVYDNYDDPKLDNGRHKAMATEQTAETEPEGDGTKAHIPSKEYDIRPYFPASDHGAIIITTRSSVVQFGKRVRLAKLRDLNDGLQILASTSHRDDVEKDQAAVEVAKRLDGLPLALATAGVYLFDVTTSWAEYLEMYQKSWSRLQQESPDLPAYDSTMYATWNISFVRIQKQDQAAAKLLGMWAYFDKDDLWYELLHQRDLAILRWLEDITEDRIIFDKTMRVLCSHGLVDADPATRECGAQSRGYNVHGCVHSWMQHVLNPTTNLKLAKAAVQCVARHVPDKTEREFWWVQRRLLQHADHGLSKIGPNDDMHDEAWAFYNLGNLYASQGRLGEAEAMYQRALQGKEKAWGAEHTSTLSTVNNLGNLYASQGRLGEAEAMYQRALQGKEKAWGAEHTSTLSTVNNLGLLYKAQGRLGEAEAMYQRALQGKEKAWGAEHTSTLDTVNNLGNLYAEQGRLGEAEAMYQRALQGYEKALGDDMVKTYPPALNTLENLGDLFQKQGKVEGGKGYYGRAEYGMRIVYGVGSRNHENIVAKLQSAGIS</sequence>
<evidence type="ECO:0000256" key="1">
    <source>
        <dbReference type="ARBA" id="ARBA00007920"/>
    </source>
</evidence>
<evidence type="ECO:0000313" key="4">
    <source>
        <dbReference type="EMBL" id="KAK8036599.1"/>
    </source>
</evidence>
<keyword evidence="2" id="KW-0802">TPR repeat</keyword>
<evidence type="ECO:0000259" key="3">
    <source>
        <dbReference type="Pfam" id="PF05057"/>
    </source>
</evidence>
<dbReference type="SUPFAM" id="SSF52540">
    <property type="entry name" value="P-loop containing nucleoside triphosphate hydrolases"/>
    <property type="match status" value="1"/>
</dbReference>
<dbReference type="Gene3D" id="1.10.8.430">
    <property type="entry name" value="Helical domain of apoptotic protease-activating factors"/>
    <property type="match status" value="1"/>
</dbReference>
<gene>
    <name evidence="4" type="ORF">PG991_001736</name>
</gene>
<name>A0ABR1SQJ3_9PEZI</name>
<comment type="similarity">
    <text evidence="1">Belongs to the putative lipase ROG1 family.</text>
</comment>
<comment type="caution">
    <text evidence="4">The sequence shown here is derived from an EMBL/GenBank/DDBJ whole genome shotgun (WGS) entry which is preliminary data.</text>
</comment>
<accession>A0ABR1SQJ3</accession>
<organism evidence="4 5">
    <name type="scientific">Apiospora marii</name>
    <dbReference type="NCBI Taxonomy" id="335849"/>
    <lineage>
        <taxon>Eukaryota</taxon>
        <taxon>Fungi</taxon>
        <taxon>Dikarya</taxon>
        <taxon>Ascomycota</taxon>
        <taxon>Pezizomycotina</taxon>
        <taxon>Sordariomycetes</taxon>
        <taxon>Xylariomycetidae</taxon>
        <taxon>Amphisphaeriales</taxon>
        <taxon>Apiosporaceae</taxon>
        <taxon>Apiospora</taxon>
    </lineage>
</organism>
<evidence type="ECO:0000313" key="5">
    <source>
        <dbReference type="Proteomes" id="UP001396898"/>
    </source>
</evidence>
<dbReference type="InterPro" id="IPR007751">
    <property type="entry name" value="DUF676_lipase-like"/>
</dbReference>
<feature type="repeat" description="TPR" evidence="2">
    <location>
        <begin position="725"/>
        <end position="758"/>
    </location>
</feature>
<dbReference type="SUPFAM" id="SSF53474">
    <property type="entry name" value="alpha/beta-Hydrolases"/>
    <property type="match status" value="1"/>
</dbReference>
<protein>
    <recommendedName>
        <fullName evidence="3">DUF676 domain-containing protein</fullName>
    </recommendedName>
</protein>
<dbReference type="Gene3D" id="1.25.40.10">
    <property type="entry name" value="Tetratricopeptide repeat domain"/>
    <property type="match status" value="2"/>
</dbReference>
<reference evidence="4 5" key="1">
    <citation type="submission" date="2023-01" db="EMBL/GenBank/DDBJ databases">
        <title>Analysis of 21 Apiospora genomes using comparative genomics revels a genus with tremendous synthesis potential of carbohydrate active enzymes and secondary metabolites.</title>
        <authorList>
            <person name="Sorensen T."/>
        </authorList>
    </citation>
    <scope>NUCLEOTIDE SEQUENCE [LARGE SCALE GENOMIC DNA]</scope>
    <source>
        <strain evidence="4 5">CBS 20057</strain>
    </source>
</reference>
<feature type="domain" description="DUF676" evidence="3">
    <location>
        <begin position="18"/>
        <end position="162"/>
    </location>
</feature>
<dbReference type="InterPro" id="IPR053137">
    <property type="entry name" value="NLR-like"/>
</dbReference>
<keyword evidence="5" id="KW-1185">Reference proteome</keyword>
<feature type="repeat" description="TPR" evidence="2">
    <location>
        <begin position="809"/>
        <end position="842"/>
    </location>
</feature>
<dbReference type="SMART" id="SM00028">
    <property type="entry name" value="TPR"/>
    <property type="match status" value="4"/>
</dbReference>
<dbReference type="Gene3D" id="3.40.50.1820">
    <property type="entry name" value="alpha/beta hydrolase"/>
    <property type="match status" value="1"/>
</dbReference>
<feature type="repeat" description="TPR" evidence="2">
    <location>
        <begin position="851"/>
        <end position="884"/>
    </location>
</feature>
<dbReference type="Gene3D" id="3.40.50.300">
    <property type="entry name" value="P-loop containing nucleotide triphosphate hydrolases"/>
    <property type="match status" value="1"/>
</dbReference>
<dbReference type="SUPFAM" id="SSF48452">
    <property type="entry name" value="TPR-like"/>
    <property type="match status" value="2"/>
</dbReference>
<dbReference type="EMBL" id="JAQQWI010000004">
    <property type="protein sequence ID" value="KAK8036599.1"/>
    <property type="molecule type" value="Genomic_DNA"/>
</dbReference>
<dbReference type="InterPro" id="IPR019734">
    <property type="entry name" value="TPR_rpt"/>
</dbReference>
<evidence type="ECO:0000256" key="2">
    <source>
        <dbReference type="PROSITE-ProRule" id="PRU00339"/>
    </source>
</evidence>
<dbReference type="Pfam" id="PF05057">
    <property type="entry name" value="DUF676"/>
    <property type="match status" value="1"/>
</dbReference>
<dbReference type="Proteomes" id="UP001396898">
    <property type="component" value="Unassembled WGS sequence"/>
</dbReference>
<dbReference type="PANTHER" id="PTHR46082">
    <property type="entry name" value="ATP/GTP-BINDING PROTEIN-RELATED"/>
    <property type="match status" value="1"/>
</dbReference>
<dbReference type="InterPro" id="IPR011990">
    <property type="entry name" value="TPR-like_helical_dom_sf"/>
</dbReference>
<dbReference type="Pfam" id="PF13424">
    <property type="entry name" value="TPR_12"/>
    <property type="match status" value="2"/>
</dbReference>
<dbReference type="PANTHER" id="PTHR46082:SF6">
    <property type="entry name" value="AAA+ ATPASE DOMAIN-CONTAINING PROTEIN-RELATED"/>
    <property type="match status" value="1"/>
</dbReference>
<dbReference type="InterPro" id="IPR042197">
    <property type="entry name" value="Apaf_helical"/>
</dbReference>
<feature type="repeat" description="TPR" evidence="2">
    <location>
        <begin position="767"/>
        <end position="800"/>
    </location>
</feature>
<dbReference type="InterPro" id="IPR029058">
    <property type="entry name" value="AB_hydrolase_fold"/>
</dbReference>
<dbReference type="InterPro" id="IPR027417">
    <property type="entry name" value="P-loop_NTPase"/>
</dbReference>